<dbReference type="AlphaFoldDB" id="A0A6M2DBT2"/>
<accession>A0A6M2DBT2</accession>
<protein>
    <submittedName>
        <fullName evidence="1">Putative negative regulator of histones</fullName>
    </submittedName>
</protein>
<dbReference type="Pfam" id="PF09737">
    <property type="entry name" value="Det1"/>
    <property type="match status" value="1"/>
</dbReference>
<dbReference type="PANTHER" id="PTHR13374">
    <property type="entry name" value="DET1 HOMOLOG DE-ETIOLATED-1 HOMOLOG"/>
    <property type="match status" value="1"/>
</dbReference>
<dbReference type="GO" id="GO:0031625">
    <property type="term" value="F:ubiquitin protein ligase binding"/>
    <property type="evidence" value="ECO:0007669"/>
    <property type="project" value="TreeGrafter"/>
</dbReference>
<dbReference type="GO" id="GO:0031461">
    <property type="term" value="C:cullin-RING ubiquitin ligase complex"/>
    <property type="evidence" value="ECO:0007669"/>
    <property type="project" value="TreeGrafter"/>
</dbReference>
<dbReference type="InterPro" id="IPR019138">
    <property type="entry name" value="De-etiolated_protein_1_Det1"/>
</dbReference>
<dbReference type="GO" id="GO:0005634">
    <property type="term" value="C:nucleus"/>
    <property type="evidence" value="ECO:0007669"/>
    <property type="project" value="TreeGrafter"/>
</dbReference>
<dbReference type="EMBL" id="GIIL01000037">
    <property type="protein sequence ID" value="NOV43763.1"/>
    <property type="molecule type" value="Transcribed_RNA"/>
</dbReference>
<dbReference type="GO" id="GO:0032436">
    <property type="term" value="P:positive regulation of proteasomal ubiquitin-dependent protein catabolic process"/>
    <property type="evidence" value="ECO:0007669"/>
    <property type="project" value="TreeGrafter"/>
</dbReference>
<dbReference type="PANTHER" id="PTHR13374:SF3">
    <property type="entry name" value="DET1 HOMOLOG"/>
    <property type="match status" value="1"/>
</dbReference>
<evidence type="ECO:0000313" key="1">
    <source>
        <dbReference type="EMBL" id="NOV43763.1"/>
    </source>
</evidence>
<sequence length="553" mass="64196">MKEYNKNTKDEGIKPRKIHPQNIVKRLINREIFGDTKPGTQIHITRKFYQNVFPNLTIVNVEKPPCFLRKFSPDGKHFIAFSADQASVEIYQYQGAGAAADLIKDCTGDYVPNKSEGTPFEIRSKVFDRFFKIKHIVNVCQSNKQLNRECSLFTDDGKYVIVGSACFIPDDLRPAFYDIYTSNEAVTPTLRSPLEDYSLHIIDLSEGRLCDSRHFKVDKIMLSHNQGLYLYNDKLAILSIQHQLIHIFQVVNGMFIEVRTIGRFCYEDDNFQLITVYGTHSLQKAFKENIICSLKHRLLVYLYKQAMNLSIEMKNYYALRKFYQNFEQFKSLRMWKMQLLNEDHLLIKYTSEEVVTQKSIEPNNQISFFVVYNIAESLVIAVYENTSQQLLELFENFCDLFRNVKVHCDAQFTCSPSNNIHAKVIQQRFKHTIISARYGGEREATKRLLAQLPISAQSYSSSPYLDLSLFSYDDKWVSVMERPKACGEYPIRFYARDSGLLKFRIYAGAVAKTPPAATRRLVAFTFHPIEPFAISVQRTNSEYIVNFHVRHVN</sequence>
<organism evidence="1">
    <name type="scientific">Xenopsylla cheopis</name>
    <name type="common">Oriental rat flea</name>
    <name type="synonym">Pulex cheopis</name>
    <dbReference type="NCBI Taxonomy" id="163159"/>
    <lineage>
        <taxon>Eukaryota</taxon>
        <taxon>Metazoa</taxon>
        <taxon>Ecdysozoa</taxon>
        <taxon>Arthropoda</taxon>
        <taxon>Hexapoda</taxon>
        <taxon>Insecta</taxon>
        <taxon>Pterygota</taxon>
        <taxon>Neoptera</taxon>
        <taxon>Endopterygota</taxon>
        <taxon>Siphonaptera</taxon>
        <taxon>Pulicidae</taxon>
        <taxon>Xenopsyllinae</taxon>
        <taxon>Xenopsylla</taxon>
    </lineage>
</organism>
<proteinExistence type="predicted"/>
<dbReference type="GO" id="GO:0016567">
    <property type="term" value="P:protein ubiquitination"/>
    <property type="evidence" value="ECO:0007669"/>
    <property type="project" value="TreeGrafter"/>
</dbReference>
<reference evidence="1" key="1">
    <citation type="submission" date="2020-03" db="EMBL/GenBank/DDBJ databases">
        <title>Transcriptomic Profiling of the Digestive Tract of the Rat Flea, Xenopsylla cheopis, Following Blood Feeding and Infection with Yersinia pestis.</title>
        <authorList>
            <person name="Bland D.M."/>
            <person name="Martens C.A."/>
            <person name="Virtaneva K."/>
            <person name="Kanakabandi K."/>
            <person name="Long D."/>
            <person name="Rosenke R."/>
            <person name="Saturday G.A."/>
            <person name="Hoyt F.H."/>
            <person name="Bruno D.P."/>
            <person name="Ribeiro J.M.C."/>
            <person name="Hinnebusch J."/>
        </authorList>
    </citation>
    <scope>NUCLEOTIDE SEQUENCE</scope>
</reference>
<name>A0A6M2DBT2_XENCH</name>
<dbReference type="GO" id="GO:1990756">
    <property type="term" value="F:ubiquitin-like ligase-substrate adaptor activity"/>
    <property type="evidence" value="ECO:0007669"/>
    <property type="project" value="TreeGrafter"/>
</dbReference>